<evidence type="ECO:0000256" key="1">
    <source>
        <dbReference type="SAM" id="Phobius"/>
    </source>
</evidence>
<organism evidence="2 3">
    <name type="scientific">Dunaliella salina</name>
    <name type="common">Green alga</name>
    <name type="synonym">Protococcus salinus</name>
    <dbReference type="NCBI Taxonomy" id="3046"/>
    <lineage>
        <taxon>Eukaryota</taxon>
        <taxon>Viridiplantae</taxon>
        <taxon>Chlorophyta</taxon>
        <taxon>core chlorophytes</taxon>
        <taxon>Chlorophyceae</taxon>
        <taxon>CS clade</taxon>
        <taxon>Chlamydomonadales</taxon>
        <taxon>Dunaliellaceae</taxon>
        <taxon>Dunaliella</taxon>
    </lineage>
</organism>
<feature type="transmembrane region" description="Helical" evidence="1">
    <location>
        <begin position="434"/>
        <end position="451"/>
    </location>
</feature>
<gene>
    <name evidence="2" type="ORF">DUNSADRAFT_7324</name>
</gene>
<evidence type="ECO:0000313" key="3">
    <source>
        <dbReference type="Proteomes" id="UP000815325"/>
    </source>
</evidence>
<keyword evidence="3" id="KW-1185">Reference proteome</keyword>
<feature type="transmembrane region" description="Helical" evidence="1">
    <location>
        <begin position="408"/>
        <end position="427"/>
    </location>
</feature>
<keyword evidence="1" id="KW-1133">Transmembrane helix</keyword>
<protein>
    <recommendedName>
        <fullName evidence="4">Dolichol kinase</fullName>
    </recommendedName>
</protein>
<feature type="transmembrane region" description="Helical" evidence="1">
    <location>
        <begin position="551"/>
        <end position="573"/>
    </location>
</feature>
<keyword evidence="1" id="KW-0472">Membrane</keyword>
<feature type="transmembrane region" description="Helical" evidence="1">
    <location>
        <begin position="210"/>
        <end position="230"/>
    </location>
</feature>
<name>A0ABQ7GLJ2_DUNSA</name>
<feature type="transmembrane region" description="Helical" evidence="1">
    <location>
        <begin position="612"/>
        <end position="629"/>
    </location>
</feature>
<feature type="transmembrane region" description="Helical" evidence="1">
    <location>
        <begin position="145"/>
        <end position="166"/>
    </location>
</feature>
<feature type="transmembrane region" description="Helical" evidence="1">
    <location>
        <begin position="172"/>
        <end position="198"/>
    </location>
</feature>
<sequence length="758" mass="80785">MSNRGVPVDPALGMRELPAFREGAFACSWFTLVATHTVFAVSLFASSDAPIFLLSSLFFAAAGAAALAGMWSSLQFKWIHMQVPVSVLPYYLAVILVCLYACLGVPLTSSFHNARVGAPALGGGGEARKRGEAGLARVQSRLDGMLMASITVGLPPTLYAAIHWVVLLRHAVHVYSVLLLGSAPLLLLSLMPQGLWWLPGGPKTVRRLRSIIVVLALFTTLLGLEGRVIFYCFGQYIKLNAPWNWVSVTVALYGSAVVGLAHYFGLLGGVIDITVAGLIPNAFSTKSVSQAGLIAFLEEQLFMPSQAEFPGETMYPSWLVLTTTAVGVVAARRLAAVGYIGSADSWVLHCVYASKAAMLLLPEAGLVLPTTLLSLSATAPVFLFGAFSPSTGSVGASPVFVRRVRRPLWVDATLVTCVVLSVALARFAVAQRCFALLLMTGVLLIVLQPPLPVRGGAKCPQLPLALCPRLWDERHVPLHEPEDVEIWGRGMSRADHWPRWLLLLAVILGAGSTILGGHSSVSRSALTRVGLSAVIGTLVGLYIALEVVPHQFVLQIMIIISCVVVLAFILLLYRPYSRGVQALPAMAVLWGGLCGLTMLLQVEDELVHSTRAALLTVFAAQAILLAFALKLRLSSVLKQQDVRLSTWQDEQHGASLARGRRVPGEDLFCGIVPSAMLARFGSMLGLDSHKGGSCGLLVQRLKHNGLVWLPTVGNILTLVAFGLCVFLNASITGPILGPLAGLGMQLEGLGTQGVSSAD</sequence>
<dbReference type="PANTHER" id="PTHR35313">
    <property type="entry name" value="NO EXINE FORMATION 1"/>
    <property type="match status" value="1"/>
</dbReference>
<feature type="transmembrane region" description="Helical" evidence="1">
    <location>
        <begin position="51"/>
        <end position="70"/>
    </location>
</feature>
<dbReference type="PANTHER" id="PTHR35313:SF1">
    <property type="entry name" value="NO EXINE FORMATION 1"/>
    <property type="match status" value="1"/>
</dbReference>
<feature type="transmembrane region" description="Helical" evidence="1">
    <location>
        <begin position="525"/>
        <end position="545"/>
    </location>
</feature>
<feature type="transmembrane region" description="Helical" evidence="1">
    <location>
        <begin position="580"/>
        <end position="600"/>
    </location>
</feature>
<comment type="caution">
    <text evidence="2">The sequence shown here is derived from an EMBL/GenBank/DDBJ whole genome shotgun (WGS) entry which is preliminary data.</text>
</comment>
<dbReference type="Proteomes" id="UP000815325">
    <property type="component" value="Unassembled WGS sequence"/>
</dbReference>
<feature type="transmembrane region" description="Helical" evidence="1">
    <location>
        <begin position="364"/>
        <end position="388"/>
    </location>
</feature>
<feature type="transmembrane region" description="Helical" evidence="1">
    <location>
        <begin position="90"/>
        <end position="108"/>
    </location>
</feature>
<feature type="transmembrane region" description="Helical" evidence="1">
    <location>
        <begin position="23"/>
        <end position="44"/>
    </location>
</feature>
<keyword evidence="1" id="KW-0812">Transmembrane</keyword>
<accession>A0ABQ7GLJ2</accession>
<feature type="transmembrane region" description="Helical" evidence="1">
    <location>
        <begin position="500"/>
        <end position="518"/>
    </location>
</feature>
<dbReference type="EMBL" id="MU069703">
    <property type="protein sequence ID" value="KAF5835484.1"/>
    <property type="molecule type" value="Genomic_DNA"/>
</dbReference>
<proteinExistence type="predicted"/>
<reference evidence="2" key="1">
    <citation type="submission" date="2017-08" db="EMBL/GenBank/DDBJ databases">
        <authorList>
            <person name="Polle J.E."/>
            <person name="Barry K."/>
            <person name="Cushman J."/>
            <person name="Schmutz J."/>
            <person name="Tran D."/>
            <person name="Hathwaick L.T."/>
            <person name="Yim W.C."/>
            <person name="Jenkins J."/>
            <person name="Mckie-Krisberg Z.M."/>
            <person name="Prochnik S."/>
            <person name="Lindquist E."/>
            <person name="Dockter R.B."/>
            <person name="Adam C."/>
            <person name="Molina H."/>
            <person name="Bunkerborg J."/>
            <person name="Jin E."/>
            <person name="Buchheim M."/>
            <person name="Magnuson J."/>
        </authorList>
    </citation>
    <scope>NUCLEOTIDE SEQUENCE</scope>
    <source>
        <strain evidence="2">CCAP 19/18</strain>
    </source>
</reference>
<feature type="transmembrane region" description="Helical" evidence="1">
    <location>
        <begin position="250"/>
        <end position="279"/>
    </location>
</feature>
<evidence type="ECO:0008006" key="4">
    <source>
        <dbReference type="Google" id="ProtNLM"/>
    </source>
</evidence>
<feature type="transmembrane region" description="Helical" evidence="1">
    <location>
        <begin position="706"/>
        <end position="727"/>
    </location>
</feature>
<evidence type="ECO:0000313" key="2">
    <source>
        <dbReference type="EMBL" id="KAF5835484.1"/>
    </source>
</evidence>